<dbReference type="STRING" id="865938.Weevi_1062"/>
<accession>F0P281</accession>
<dbReference type="KEGG" id="wvi:Weevi_1062"/>
<dbReference type="PANTHER" id="PTHR35093:SF8">
    <property type="entry name" value="OUTER MEMBRANE PROTEIN NMB0088-RELATED"/>
    <property type="match status" value="1"/>
</dbReference>
<evidence type="ECO:0000313" key="9">
    <source>
        <dbReference type="EMBL" id="ADX67771.1"/>
    </source>
</evidence>
<dbReference type="HOGENOM" id="CLU_035981_2_0_10"/>
<evidence type="ECO:0000256" key="8">
    <source>
        <dbReference type="SAM" id="SignalP"/>
    </source>
</evidence>
<reference evidence="10" key="2">
    <citation type="journal article" date="2011" name="Stand. Genomic Sci.">
        <title>Complete genome sequence of Weeksella virosa type strain (9751T).</title>
        <authorList>
            <person name="Lang E."/>
            <person name="Teshima H."/>
            <person name="Lucas S."/>
            <person name="Lapidus A."/>
            <person name="Hammon N."/>
            <person name="Deshpande S."/>
            <person name="Nolan M."/>
            <person name="Cheng J."/>
            <person name="Pitluck S."/>
            <person name="Liolios K."/>
            <person name="Pagani I."/>
            <person name="Mikhailova N."/>
            <person name="Ivanova N."/>
            <person name="Mavromatis K."/>
            <person name="Pati A."/>
            <person name="Tapia R."/>
            <person name="Han C."/>
            <person name="Goodwin L."/>
            <person name="Chen A."/>
            <person name="Palaniappan K."/>
            <person name="Land M."/>
            <person name="Hauser L."/>
            <person name="Chang Y."/>
            <person name="Jeffries C."/>
            <person name="Brambilla E."/>
            <person name="Kopitz M."/>
            <person name="Rohde M."/>
            <person name="Goker M."/>
            <person name="Tindall B."/>
            <person name="Detter J."/>
            <person name="Woyke T."/>
            <person name="Bristow J."/>
            <person name="Eisen J."/>
            <person name="Markowitz V."/>
            <person name="Hugenholtz P."/>
            <person name="Klenk H."/>
            <person name="Kyrpides N."/>
        </authorList>
    </citation>
    <scope>NUCLEOTIDE SEQUENCE [LARGE SCALE GENOMIC DNA]</scope>
    <source>
        <strain evidence="10">ATCC 43766 / DSM 16922 / JCM 21250 / NBRC 16016 / NCTC 11634 / CL345/78</strain>
    </source>
</reference>
<keyword evidence="4" id="KW-0812">Transmembrane</keyword>
<evidence type="ECO:0000256" key="3">
    <source>
        <dbReference type="ARBA" id="ARBA00022452"/>
    </source>
</evidence>
<keyword evidence="5 8" id="KW-0732">Signal</keyword>
<dbReference type="eggNOG" id="COG2067">
    <property type="taxonomic scope" value="Bacteria"/>
</dbReference>
<protein>
    <submittedName>
        <fullName evidence="9">Membrane protein involved in aromatic hydrocarbon degradation</fullName>
    </submittedName>
</protein>
<dbReference type="GO" id="GO:0009279">
    <property type="term" value="C:cell outer membrane"/>
    <property type="evidence" value="ECO:0007669"/>
    <property type="project" value="UniProtKB-SubCell"/>
</dbReference>
<keyword evidence="6" id="KW-0472">Membrane</keyword>
<dbReference type="InterPro" id="IPR005017">
    <property type="entry name" value="OMPP1/FadL/TodX"/>
</dbReference>
<evidence type="ECO:0000313" key="10">
    <source>
        <dbReference type="Proteomes" id="UP000008641"/>
    </source>
</evidence>
<organism evidence="9 10">
    <name type="scientific">Weeksella virosa (strain ATCC 43766 / DSM 16922 / JCM 21250 / CCUG 30538 / CDC 9751 / IAM 14551 / NBRC 16016 / NCTC 11634 / CL345/78)</name>
    <dbReference type="NCBI Taxonomy" id="865938"/>
    <lineage>
        <taxon>Bacteria</taxon>
        <taxon>Pseudomonadati</taxon>
        <taxon>Bacteroidota</taxon>
        <taxon>Flavobacteriia</taxon>
        <taxon>Flavobacteriales</taxon>
        <taxon>Weeksellaceae</taxon>
        <taxon>Weeksella</taxon>
    </lineage>
</organism>
<keyword evidence="10" id="KW-1185">Reference proteome</keyword>
<comment type="similarity">
    <text evidence="2">Belongs to the OmpP1/FadL family.</text>
</comment>
<keyword evidence="3" id="KW-1134">Transmembrane beta strand</keyword>
<dbReference type="Pfam" id="PF03349">
    <property type="entry name" value="Toluene_X"/>
    <property type="match status" value="1"/>
</dbReference>
<name>F0P281_WEEVC</name>
<comment type="subcellular location">
    <subcellularLocation>
        <location evidence="1">Cell outer membrane</location>
        <topology evidence="1">Multi-pass membrane protein</topology>
    </subcellularLocation>
</comment>
<dbReference type="OrthoDB" id="9922at2"/>
<feature type="signal peptide" evidence="8">
    <location>
        <begin position="1"/>
        <end position="19"/>
    </location>
</feature>
<dbReference type="GO" id="GO:0015483">
    <property type="term" value="F:long-chain fatty acid transporting porin activity"/>
    <property type="evidence" value="ECO:0007669"/>
    <property type="project" value="TreeGrafter"/>
</dbReference>
<feature type="chain" id="PRO_5003257910" evidence="8">
    <location>
        <begin position="20"/>
        <end position="409"/>
    </location>
</feature>
<dbReference type="Gene3D" id="2.40.160.60">
    <property type="entry name" value="Outer membrane protein transport protein (OMPP1/FadL/TodX)"/>
    <property type="match status" value="1"/>
</dbReference>
<dbReference type="EMBL" id="CP002455">
    <property type="protein sequence ID" value="ADX67771.1"/>
    <property type="molecule type" value="Genomic_DNA"/>
</dbReference>
<reference evidence="9 10" key="1">
    <citation type="journal article" date="2011" name="Stand. Genomic Sci.">
        <title>Complete genome sequence of Weeksella virosa type strain (9751).</title>
        <authorList>
            <person name="Lang E."/>
            <person name="Teshima H."/>
            <person name="Lucas S."/>
            <person name="Lapidus A."/>
            <person name="Hammon N."/>
            <person name="Deshpande S."/>
            <person name="Nolan M."/>
            <person name="Cheng J.F."/>
            <person name="Pitluck S."/>
            <person name="Liolios K."/>
            <person name="Pagani I."/>
            <person name="Mikhailova N."/>
            <person name="Ivanova N."/>
            <person name="Mavromatis K."/>
            <person name="Pati A."/>
            <person name="Tapia R."/>
            <person name="Han C."/>
            <person name="Goodwin L."/>
            <person name="Chen A."/>
            <person name="Palaniappan K."/>
            <person name="Land M."/>
            <person name="Hauser L."/>
            <person name="Chang Y.J."/>
            <person name="Jeffries C.D."/>
            <person name="Brambilla E.M."/>
            <person name="Kopitz M."/>
            <person name="Rohde M."/>
            <person name="Goker M."/>
            <person name="Tindall B.J."/>
            <person name="Detter J.C."/>
            <person name="Woyke T."/>
            <person name="Bristow J."/>
            <person name="Eisen J.A."/>
            <person name="Markowitz V."/>
            <person name="Hugenholtz P."/>
            <person name="Klenk H.P."/>
            <person name="Kyrpides N.C."/>
        </authorList>
    </citation>
    <scope>NUCLEOTIDE SEQUENCE [LARGE SCALE GENOMIC DNA]</scope>
    <source>
        <strain evidence="10">ATCC 43766 / DSM 16922 / JCM 21250 / NBRC 16016 / NCTC 11634 / CL345/78</strain>
    </source>
</reference>
<dbReference type="SUPFAM" id="SSF56935">
    <property type="entry name" value="Porins"/>
    <property type="match status" value="1"/>
</dbReference>
<dbReference type="PANTHER" id="PTHR35093">
    <property type="entry name" value="OUTER MEMBRANE PROTEIN NMB0088-RELATED"/>
    <property type="match status" value="1"/>
</dbReference>
<proteinExistence type="inferred from homology"/>
<evidence type="ECO:0000256" key="5">
    <source>
        <dbReference type="ARBA" id="ARBA00022729"/>
    </source>
</evidence>
<evidence type="ECO:0000256" key="6">
    <source>
        <dbReference type="ARBA" id="ARBA00023136"/>
    </source>
</evidence>
<keyword evidence="7" id="KW-0998">Cell outer membrane</keyword>
<dbReference type="RefSeq" id="WP_013598161.1">
    <property type="nucleotide sequence ID" value="NC_015144.1"/>
</dbReference>
<dbReference type="Proteomes" id="UP000008641">
    <property type="component" value="Chromosome"/>
</dbReference>
<evidence type="ECO:0000256" key="4">
    <source>
        <dbReference type="ARBA" id="ARBA00022692"/>
    </source>
</evidence>
<evidence type="ECO:0000256" key="7">
    <source>
        <dbReference type="ARBA" id="ARBA00023237"/>
    </source>
</evidence>
<sequence>MKRLFLTIAMLGLCSSVFAGGYRVALQGVRQAAMGGVSADARDASIAFYNPAGLAFVDSKLSISIGGFGVNTEAKWQDPLTLNKSVTDNKMSTPVYAAVSYKPVEDLAVAVSFTTPYGSSLTWPADWENKANVTKIELKSFYIQPTVAYKFNDWFSAGVGLIFARGSVNLDRVVSVAGNDINLNINDKDATGKGFNIGAYFKPSEKLAVSIAYKSKVDMEANKGDLTWENVPRVLQTNPNFMVNKFNASLPLVSEFTFGIAYRPIEKWLIGADVMVNGWSRYKRLTFDLYNEQTGEGYQNIATKEFKDVAIWRVGTEYAFTDMILGRVGYTYDPSPVRSEYWSSETPSTTQHTISGGLGFKFANGFYLDLMGQYLIGTERYVHNIESNFQGDFKLKALNFGLGLTYNLK</sequence>
<gene>
    <name evidence="9" type="ordered locus">Weevi_1062</name>
</gene>
<evidence type="ECO:0000256" key="1">
    <source>
        <dbReference type="ARBA" id="ARBA00004571"/>
    </source>
</evidence>
<dbReference type="AlphaFoldDB" id="F0P281"/>
<evidence type="ECO:0000256" key="2">
    <source>
        <dbReference type="ARBA" id="ARBA00008163"/>
    </source>
</evidence>